<dbReference type="AlphaFoldDB" id="A0AB35X5X3"/>
<comment type="caution">
    <text evidence="1">The sequence shown here is derived from an EMBL/GenBank/DDBJ whole genome shotgun (WGS) entry which is preliminary data.</text>
</comment>
<accession>A0AB35X5X3</accession>
<protein>
    <submittedName>
        <fullName evidence="1">YtxH domain-containing protein</fullName>
    </submittedName>
</protein>
<dbReference type="GeneID" id="85163149"/>
<evidence type="ECO:0000313" key="2">
    <source>
        <dbReference type="Proteomes" id="UP001331691"/>
    </source>
</evidence>
<name>A0AB35X5X3_9ENTR</name>
<evidence type="ECO:0000313" key="1">
    <source>
        <dbReference type="EMBL" id="MEE9654638.1"/>
    </source>
</evidence>
<organism evidence="1 2">
    <name type="scientific">Kluyvera ascorbata</name>
    <dbReference type="NCBI Taxonomy" id="51288"/>
    <lineage>
        <taxon>Bacteria</taxon>
        <taxon>Pseudomonadati</taxon>
        <taxon>Pseudomonadota</taxon>
        <taxon>Gammaproteobacteria</taxon>
        <taxon>Enterobacterales</taxon>
        <taxon>Enterobacteriaceae</taxon>
        <taxon>Kluyvera</taxon>
    </lineage>
</organism>
<dbReference type="EMBL" id="JAZKKV010000001">
    <property type="protein sequence ID" value="MEE9654638.1"/>
    <property type="molecule type" value="Genomic_DNA"/>
</dbReference>
<keyword evidence="2" id="KW-1185">Reference proteome</keyword>
<reference evidence="1 2" key="1">
    <citation type="submission" date="2023-10" db="EMBL/GenBank/DDBJ databases">
        <title>Wastewater isolates of ESBL- and carbapenemase-producing Gram-negative bacteria from New Zealand.</title>
        <authorList>
            <person name="Straub C."/>
            <person name="Weaver L."/>
            <person name="Cornelius A."/>
            <person name="Mcgill E."/>
            <person name="Dyet K."/>
            <person name="White L."/>
            <person name="Pattis I."/>
        </authorList>
    </citation>
    <scope>NUCLEOTIDE SEQUENCE [LARGE SCALE GENOMIC DNA]</scope>
    <source>
        <strain evidence="1 2">ESBL09</strain>
    </source>
</reference>
<dbReference type="Proteomes" id="UP001331691">
    <property type="component" value="Unassembled WGS sequence"/>
</dbReference>
<proteinExistence type="predicted"/>
<sequence length="102" mass="11431">MNQPEYLYNPWTGAWERNPAAMPVQAPAATTSNSRTHLLTGLVAGAAITYLLTNRNVQQGITNTASKAWGTVRGEMEEMKERIADLQAELDYYRSQNKDEIE</sequence>
<dbReference type="RefSeq" id="WP_035892678.1">
    <property type="nucleotide sequence ID" value="NZ_AP022665.1"/>
</dbReference>
<gene>
    <name evidence="1" type="ORF">V4836_10800</name>
</gene>